<feature type="compositionally biased region" description="Basic and acidic residues" evidence="1">
    <location>
        <begin position="998"/>
        <end position="1014"/>
    </location>
</feature>
<feature type="compositionally biased region" description="Basic and acidic residues" evidence="1">
    <location>
        <begin position="468"/>
        <end position="482"/>
    </location>
</feature>
<feature type="region of interest" description="Disordered" evidence="1">
    <location>
        <begin position="1"/>
        <end position="20"/>
    </location>
</feature>
<feature type="region of interest" description="Disordered" evidence="1">
    <location>
        <begin position="1450"/>
        <end position="1472"/>
    </location>
</feature>
<dbReference type="PANTHER" id="PTHR21604">
    <property type="entry name" value="RETROELEMENT SILENCING FACTOR 1"/>
    <property type="match status" value="1"/>
</dbReference>
<dbReference type="RefSeq" id="XP_004855089.1">
    <property type="nucleotide sequence ID" value="XM_004855032.3"/>
</dbReference>
<dbReference type="RefSeq" id="XP_021092211.1">
    <property type="nucleotide sequence ID" value="XM_021236552.1"/>
</dbReference>
<dbReference type="GO" id="GO:1990226">
    <property type="term" value="F:histone methyltransferase binding"/>
    <property type="evidence" value="ECO:0007669"/>
    <property type="project" value="TreeGrafter"/>
</dbReference>
<dbReference type="RefSeq" id="XP_004855088.1">
    <property type="nucleotide sequence ID" value="XM_004855031.3"/>
</dbReference>
<evidence type="ECO:0000313" key="8">
    <source>
        <dbReference type="RefSeq" id="XP_021092211.1"/>
    </source>
</evidence>
<feature type="region of interest" description="Disordered" evidence="1">
    <location>
        <begin position="752"/>
        <end position="771"/>
    </location>
</feature>
<keyword evidence="2" id="KW-1185">Reference proteome</keyword>
<feature type="compositionally biased region" description="Basic and acidic residues" evidence="1">
    <location>
        <begin position="1264"/>
        <end position="1275"/>
    </location>
</feature>
<feature type="compositionally biased region" description="Basic and acidic residues" evidence="1">
    <location>
        <begin position="903"/>
        <end position="925"/>
    </location>
</feature>
<feature type="compositionally biased region" description="Basic and acidic residues" evidence="1">
    <location>
        <begin position="1061"/>
        <end position="1070"/>
    </location>
</feature>
<feature type="region of interest" description="Disordered" evidence="1">
    <location>
        <begin position="468"/>
        <end position="487"/>
    </location>
</feature>
<dbReference type="RefSeq" id="XP_021092209.1">
    <property type="nucleotide sequence ID" value="XM_021236550.1"/>
</dbReference>
<feature type="compositionally biased region" description="Polar residues" evidence="1">
    <location>
        <begin position="1135"/>
        <end position="1149"/>
    </location>
</feature>
<protein>
    <submittedName>
        <fullName evidence="3 4">Uncharacterized protein KIAA1551 homolog isoform X1</fullName>
    </submittedName>
</protein>
<feature type="region of interest" description="Disordered" evidence="1">
    <location>
        <begin position="1254"/>
        <end position="1275"/>
    </location>
</feature>
<dbReference type="RefSeq" id="XP_004855087.1">
    <property type="nucleotide sequence ID" value="XM_004855030.2"/>
</dbReference>
<sequence length="1591" mass="175480">MSWNTKPQRASLPPQYRKIQPGFSPQYAANQLSTTSQSSFSCLPSNQEACMYLSNSNTVSQPLPNVRNYNVPLQIPASNMPNRTVVASQTLERTVYTNTKGPMKPNHNLQVTSGVVQNLRWKSLMMDSTPSQMEATVSRQSHFGTNPANSHALQSQCAASDTYSVQLQVTQDSSRVPVALQRSQGLNQSLSNQQVDWAQQHASDELTYPGYRPLPKQHSYSAQSFMQDPSIHKKILMSSPPSQITHNQLPTSVQSNQATAVYQYAVQSSARPPPAYNCRYGSQPLQNAQHVTKRLSVEALQSPEIHSSEVKKDFFPGFQQQWQSTNENVIPFGNFCDVKDASVKHPFIEPARSVDGVQTLSQNNQEKKIDSYNPTSNQGPDPAVTKEKLARDIKSLIEMKKKFSELARKIKINKDLLMAAGCKPSNSLSSEPAQHPEFAVKEIAPKGHCSTELVKTCLNLWKNQPSKMTEEKASKSAEEKQVNESLTNTSAGISKPLEVPIQNPCSVERNLQSKTVNVLQEAALSMLVQNYEPSCANVTKGTELQIAVVSPLILSNVIKEITPGALPETVYPIIKEGSICSLQNQQAENAAVTTALKVDVIKPVMSSTTSAKVFPLIQKEKQNEPNNGNAQNTPSIHEEQHCQMNGPQSSSKSKDRTLVAGDLLQIEDICSLVEGDVSYNSKIAKMFNSSPLEKVEPQKFSLPNEQVISTGHQEEQVEQASESKDMGLQNDECIRCTDFPCEIDTVRREEPPKLVGTSSSDPVEPGILPESNLEKTTKNEGMAKNTCCSPAAVLQDFNSGDIDTSGNDTARGPTASEIPNDNTSVLYLHDQLSELLKEFPYGIDDLNTYKSFVNQKKMGQIPEDQTGGKISCDSKGPSDQIKITILSSEQMKELFPEQDEPSEGDRPPPPKVDKLAEPQKEKHIAEVGSQCDPQKQEEGESPDSVGDTEKIHCCALGWLAMIYEGVPKCRCNAVEEDKREEQSAPVESSGCKQGPKTSDADVTVKLDGVLDKPKTPLTAAAEKTHLPKIHGNNIKDASKTRKDSAKRRRQEPPGEVPPKWKSSDKKDTSETKQGASANTGQAVTGQFSSKCDEPDPLQRNKKVKLKFHEVKFQSGDKMTLSDQTSQEGLQKKHASQNSYPLTPKTSLFPNTGLHRENDSFVQSSSQEKKKLKFKESSPQEGHLEKRKIDQGERPGLEIKKKKCDEQEQNKNAGVTCKLCNTLPNPNEKAIAKENSTSNAKSLDIKDTRVTATVREKTASQMKSADSKDISERASVKDKAVSLAKSSDIQDGSCKLKKVITLQEYFQRKKQKEVMAKTAMKTCLENVSGNSASSGFAQLHAQPESCRKSNGKGGSSIETSKDSSNVYTNCGKNLKAHPPEESKTCSLSRPVEGRADAKQLIKTKLDKTLSNVSNEVSSQVKEQRKSYLNRLSFRCTERESICLTTLNSSPAKLGKDKKSSEHKPKASFPGKDSSVKPSMLEFKLCPDVLLKNTNSVEDKYDLKAHPEEQATAQVSGIKCSRKDWIKCVTEKKVMQEANQEIGVNLRLLQRSTSADGQEVQQNQMKDSRAMFQTYKQLYLQKHGRSLGSSPIQ</sequence>
<feature type="compositionally biased region" description="Basic and acidic residues" evidence="1">
    <location>
        <begin position="1452"/>
        <end position="1463"/>
    </location>
</feature>
<dbReference type="GeneID" id="101716073"/>
<name>A0AAX6PLI3_HETGA</name>
<dbReference type="InterPro" id="IPR027866">
    <property type="entry name" value="RESF1"/>
</dbReference>
<evidence type="ECO:0000256" key="1">
    <source>
        <dbReference type="SAM" id="MobiDB-lite"/>
    </source>
</evidence>
<dbReference type="CTD" id="55196"/>
<feature type="region of interest" description="Disordered" evidence="1">
    <location>
        <begin position="894"/>
        <end position="947"/>
    </location>
</feature>
<organism evidence="2 4">
    <name type="scientific">Heterocephalus glaber</name>
    <name type="common">Naked mole rat</name>
    <dbReference type="NCBI Taxonomy" id="10181"/>
    <lineage>
        <taxon>Eukaryota</taxon>
        <taxon>Metazoa</taxon>
        <taxon>Chordata</taxon>
        <taxon>Craniata</taxon>
        <taxon>Vertebrata</taxon>
        <taxon>Euteleostomi</taxon>
        <taxon>Mammalia</taxon>
        <taxon>Eutheria</taxon>
        <taxon>Euarchontoglires</taxon>
        <taxon>Glires</taxon>
        <taxon>Rodentia</taxon>
        <taxon>Hystricomorpha</taxon>
        <taxon>Bathyergidae</taxon>
        <taxon>Heterocephalus</taxon>
    </lineage>
</organism>
<gene>
    <name evidence="3 4 5 6 7 8" type="primary">Kiaa1551</name>
</gene>
<evidence type="ECO:0000313" key="4">
    <source>
        <dbReference type="RefSeq" id="XP_004855088.1"/>
    </source>
</evidence>
<evidence type="ECO:0000313" key="7">
    <source>
        <dbReference type="RefSeq" id="XP_021092210.1"/>
    </source>
</evidence>
<feature type="compositionally biased region" description="Polar residues" evidence="1">
    <location>
        <begin position="1073"/>
        <end position="1089"/>
    </location>
</feature>
<dbReference type="KEGG" id="hgl:101716073"/>
<feature type="region of interest" description="Disordered" evidence="1">
    <location>
        <begin position="1342"/>
        <end position="1361"/>
    </location>
</feature>
<feature type="region of interest" description="Disordered" evidence="1">
    <location>
        <begin position="365"/>
        <end position="384"/>
    </location>
</feature>
<evidence type="ECO:0000313" key="5">
    <source>
        <dbReference type="RefSeq" id="XP_004855089.1"/>
    </source>
</evidence>
<proteinExistence type="predicted"/>
<dbReference type="RefSeq" id="XP_021092210.1">
    <property type="nucleotide sequence ID" value="XM_021236551.1"/>
</dbReference>
<evidence type="ECO:0000313" key="2">
    <source>
        <dbReference type="Proteomes" id="UP000694906"/>
    </source>
</evidence>
<dbReference type="PANTHER" id="PTHR21604:SF0">
    <property type="entry name" value="RETROELEMENT SILENCING FACTOR 1"/>
    <property type="match status" value="1"/>
</dbReference>
<accession>A0AAX6PLI3</accession>
<dbReference type="GO" id="GO:0005634">
    <property type="term" value="C:nucleus"/>
    <property type="evidence" value="ECO:0007669"/>
    <property type="project" value="TreeGrafter"/>
</dbReference>
<evidence type="ECO:0000313" key="3">
    <source>
        <dbReference type="RefSeq" id="XP_004855087.1"/>
    </source>
</evidence>
<evidence type="ECO:0000313" key="6">
    <source>
        <dbReference type="RefSeq" id="XP_021092209.1"/>
    </source>
</evidence>
<feature type="region of interest" description="Disordered" evidence="1">
    <location>
        <begin position="974"/>
        <end position="1207"/>
    </location>
</feature>
<reference evidence="3 4" key="1">
    <citation type="submission" date="2025-04" db="UniProtKB">
        <authorList>
            <consortium name="RefSeq"/>
        </authorList>
    </citation>
    <scope>IDENTIFICATION</scope>
</reference>
<dbReference type="Proteomes" id="UP000694906">
    <property type="component" value="Unplaced"/>
</dbReference>
<dbReference type="Pfam" id="PF15395">
    <property type="entry name" value="DUF4617"/>
    <property type="match status" value="2"/>
</dbReference>
<feature type="compositionally biased region" description="Basic and acidic residues" evidence="1">
    <location>
        <begin position="1173"/>
        <end position="1207"/>
    </location>
</feature>